<evidence type="ECO:0000313" key="4">
    <source>
        <dbReference type="EMBL" id="ADU37682.1"/>
    </source>
</evidence>
<dbReference type="EMBL" id="CP002417">
    <property type="protein sequence ID" value="ADU37682.1"/>
    <property type="molecule type" value="Genomic_DNA"/>
</dbReference>
<reference evidence="4 5" key="2">
    <citation type="journal article" date="2013" name="Genome Announc.">
        <title>Genome of the Root-Associated Plant Growth-Promoting Bacterium Variovorax paradoxus Strain EPS.</title>
        <authorList>
            <person name="Han J.I."/>
            <person name="Spain J.C."/>
            <person name="Leadbetter J.R."/>
            <person name="Ovchinnikova G."/>
            <person name="Goodwin L.A."/>
            <person name="Han C.S."/>
            <person name="Woyke T."/>
            <person name="Davenport K.W."/>
            <person name="Orwin P.M."/>
        </authorList>
    </citation>
    <scope>NUCLEOTIDE SEQUENCE [LARGE SCALE GENOMIC DNA]</scope>
    <source>
        <strain evidence="4 5">EPS</strain>
    </source>
</reference>
<dbReference type="InterPro" id="IPR010031">
    <property type="entry name" value="FAD_lactone_oxidase-like"/>
</dbReference>
<dbReference type="PANTHER" id="PTHR43762">
    <property type="entry name" value="L-GULONOLACTONE OXIDASE"/>
    <property type="match status" value="1"/>
</dbReference>
<protein>
    <submittedName>
        <fullName evidence="4">FAD-linked oxidoreductase</fullName>
    </submittedName>
</protein>
<dbReference type="NCBIfam" id="TIGR01679">
    <property type="entry name" value="bact_FAD_ox"/>
    <property type="match status" value="1"/>
</dbReference>
<gene>
    <name evidence="4" type="ordered locus">Varpa_3497</name>
</gene>
<accession>E6UX46</accession>
<dbReference type="GO" id="GO:0016020">
    <property type="term" value="C:membrane"/>
    <property type="evidence" value="ECO:0007669"/>
    <property type="project" value="InterPro"/>
</dbReference>
<dbReference type="Proteomes" id="UP000008917">
    <property type="component" value="Chromosome"/>
</dbReference>
<dbReference type="InterPro" id="IPR016169">
    <property type="entry name" value="FAD-bd_PCMH_sub2"/>
</dbReference>
<dbReference type="eggNOG" id="COG0277">
    <property type="taxonomic scope" value="Bacteria"/>
</dbReference>
<name>E6UX46_VARPE</name>
<keyword evidence="1" id="KW-0285">Flavoprotein</keyword>
<dbReference type="HOGENOM" id="CLU_003896_4_3_4"/>
<dbReference type="Pfam" id="PF01565">
    <property type="entry name" value="FAD_binding_4"/>
    <property type="match status" value="1"/>
</dbReference>
<dbReference type="AlphaFoldDB" id="E6UX46"/>
<dbReference type="InterPro" id="IPR016171">
    <property type="entry name" value="Vanillyl_alc_oxidase_C-sub2"/>
</dbReference>
<dbReference type="InterPro" id="IPR016166">
    <property type="entry name" value="FAD-bd_PCMH"/>
</dbReference>
<evidence type="ECO:0000259" key="3">
    <source>
        <dbReference type="PROSITE" id="PS51387"/>
    </source>
</evidence>
<dbReference type="PROSITE" id="PS51387">
    <property type="entry name" value="FAD_PCMH"/>
    <property type="match status" value="1"/>
</dbReference>
<dbReference type="PANTHER" id="PTHR43762:SF1">
    <property type="entry name" value="D-ARABINONO-1,4-LACTONE OXIDASE"/>
    <property type="match status" value="1"/>
</dbReference>
<evidence type="ECO:0000256" key="1">
    <source>
        <dbReference type="ARBA" id="ARBA00022827"/>
    </source>
</evidence>
<dbReference type="Gene3D" id="1.10.45.10">
    <property type="entry name" value="Vanillyl-alcohol Oxidase, Chain A, domain 4"/>
    <property type="match status" value="1"/>
</dbReference>
<dbReference type="InterPro" id="IPR036318">
    <property type="entry name" value="FAD-bd_PCMH-like_sf"/>
</dbReference>
<dbReference type="Pfam" id="PF04030">
    <property type="entry name" value="ALO"/>
    <property type="match status" value="1"/>
</dbReference>
<dbReference type="InterPro" id="IPR006094">
    <property type="entry name" value="Oxid_FAD_bind_N"/>
</dbReference>
<dbReference type="KEGG" id="vpe:Varpa_3497"/>
<dbReference type="Gene3D" id="3.30.465.10">
    <property type="match status" value="1"/>
</dbReference>
<keyword evidence="2" id="KW-0560">Oxidoreductase</keyword>
<dbReference type="SUPFAM" id="SSF56176">
    <property type="entry name" value="FAD-binding/transporter-associated domain-like"/>
    <property type="match status" value="1"/>
</dbReference>
<dbReference type="GO" id="GO:0003885">
    <property type="term" value="F:D-arabinono-1,4-lactone oxidase activity"/>
    <property type="evidence" value="ECO:0007669"/>
    <property type="project" value="InterPro"/>
</dbReference>
<keyword evidence="1" id="KW-0274">FAD</keyword>
<proteinExistence type="predicted"/>
<dbReference type="InterPro" id="IPR016167">
    <property type="entry name" value="FAD-bd_PCMH_sub1"/>
</dbReference>
<dbReference type="Gene3D" id="3.30.70.2520">
    <property type="match status" value="1"/>
</dbReference>
<organism evidence="4 5">
    <name type="scientific">Variovorax paradoxus (strain EPS)</name>
    <dbReference type="NCBI Taxonomy" id="595537"/>
    <lineage>
        <taxon>Bacteria</taxon>
        <taxon>Pseudomonadati</taxon>
        <taxon>Pseudomonadota</taxon>
        <taxon>Betaproteobacteria</taxon>
        <taxon>Burkholderiales</taxon>
        <taxon>Comamonadaceae</taxon>
        <taxon>Variovorax</taxon>
    </lineage>
</organism>
<dbReference type="PIRSF" id="PIRSF000136">
    <property type="entry name" value="LGO_GLO"/>
    <property type="match status" value="1"/>
</dbReference>
<evidence type="ECO:0000313" key="5">
    <source>
        <dbReference type="Proteomes" id="UP000008917"/>
    </source>
</evidence>
<feature type="domain" description="FAD-binding PCMH-type" evidence="3">
    <location>
        <begin position="23"/>
        <end position="191"/>
    </location>
</feature>
<sequence length="441" mass="48703">MSAEKSSAPSGKVKPWRNWSGAVRFQPRQLLRPRSLPQLQATVRAASAAGESIRVAGSGHSFVPLVQTDGTLLSLCNLTGLESVENGRARLWAGTQLKPLGEELALRGWGMLNLGDINKQALAGAVATGTHGTGLRLGSISTQVQAMTLVTADGEAVECSATQEPELFAASRVALGALGVMARFDIEVAPTYKLKLVKQAMDLDECLAAAPTLAAQHRHFEFYWVPYTRRTLVKLMDPTDEPESSRRSTAALEMVLENGALSAISRYARMRPSAVPAMARLIASTLKHDTSTMVANCHRAFSSVRLVHFQEMEYELPAERGPEALRELAEFIEKKKVPVHFPVEYRYVKGDDIWLSPFYGRDTASISVHQYVGMPHEAYFRGAEAIFLNHGGRPHWGKMHYLGAAELSRRYPRWDDFAALRRRMDPKGVFLNPLLRHMLGA</sequence>
<reference evidence="5" key="1">
    <citation type="submission" date="2010-12" db="EMBL/GenBank/DDBJ databases">
        <title>Complete sequence of Variovorax paradoxus EPS.</title>
        <authorList>
            <consortium name="US DOE Joint Genome Institute"/>
            <person name="Lucas S."/>
            <person name="Copeland A."/>
            <person name="Lapidus A."/>
            <person name="Cheng J.-F."/>
            <person name="Goodwin L."/>
            <person name="Pitluck S."/>
            <person name="Teshima H."/>
            <person name="Detter J.C."/>
            <person name="Han C."/>
            <person name="Tapia R."/>
            <person name="Land M."/>
            <person name="Hauser L."/>
            <person name="Kyrpides N."/>
            <person name="Ivanova N."/>
            <person name="Ovchinnikova G."/>
            <person name="Orwin P."/>
            <person name="Han J.-I.G."/>
            <person name="Woyke T."/>
        </authorList>
    </citation>
    <scope>NUCLEOTIDE SEQUENCE [LARGE SCALE GENOMIC DNA]</scope>
    <source>
        <strain evidence="5">EPS</strain>
    </source>
</reference>
<dbReference type="RefSeq" id="WP_013541909.1">
    <property type="nucleotide sequence ID" value="NC_014931.1"/>
</dbReference>
<dbReference type="GO" id="GO:0071949">
    <property type="term" value="F:FAD binding"/>
    <property type="evidence" value="ECO:0007669"/>
    <property type="project" value="InterPro"/>
</dbReference>
<evidence type="ECO:0000256" key="2">
    <source>
        <dbReference type="ARBA" id="ARBA00023002"/>
    </source>
</evidence>
<dbReference type="Gene3D" id="3.30.43.10">
    <property type="entry name" value="Uridine Diphospho-n-acetylenolpyruvylglucosamine Reductase, domain 2"/>
    <property type="match status" value="1"/>
</dbReference>
<dbReference type="InterPro" id="IPR007173">
    <property type="entry name" value="ALO_C"/>
</dbReference>
<dbReference type="STRING" id="595537.Varpa_3497"/>